<name>T1J2W2_STRMM</name>
<dbReference type="InterPro" id="IPR011009">
    <property type="entry name" value="Kinase-like_dom_sf"/>
</dbReference>
<sequence length="67" mass="7550">MNRKWLFNGTEATFNIGNMSKEAITFFAVEHTCNKFCDMAALPKLTFVPSPMHTADDNDYEVASSEN</sequence>
<dbReference type="Gene3D" id="3.20.200.10">
    <property type="entry name" value="MHCK/EF2 kinase"/>
    <property type="match status" value="1"/>
</dbReference>
<evidence type="ECO:0008006" key="3">
    <source>
        <dbReference type="Google" id="ProtNLM"/>
    </source>
</evidence>
<organism evidence="1 2">
    <name type="scientific">Strigamia maritima</name>
    <name type="common">European centipede</name>
    <name type="synonym">Geophilus maritimus</name>
    <dbReference type="NCBI Taxonomy" id="126957"/>
    <lineage>
        <taxon>Eukaryota</taxon>
        <taxon>Metazoa</taxon>
        <taxon>Ecdysozoa</taxon>
        <taxon>Arthropoda</taxon>
        <taxon>Myriapoda</taxon>
        <taxon>Chilopoda</taxon>
        <taxon>Pleurostigmophora</taxon>
        <taxon>Geophilomorpha</taxon>
        <taxon>Linotaeniidae</taxon>
        <taxon>Strigamia</taxon>
    </lineage>
</organism>
<evidence type="ECO:0000313" key="1">
    <source>
        <dbReference type="EnsemblMetazoa" id="SMAR007912-PA"/>
    </source>
</evidence>
<evidence type="ECO:0000313" key="2">
    <source>
        <dbReference type="Proteomes" id="UP000014500"/>
    </source>
</evidence>
<protein>
    <recommendedName>
        <fullName evidence="3">Alpha-type protein kinase domain-containing protein</fullName>
    </recommendedName>
</protein>
<dbReference type="AlphaFoldDB" id="T1J2W2"/>
<reference evidence="2" key="1">
    <citation type="submission" date="2011-05" db="EMBL/GenBank/DDBJ databases">
        <authorList>
            <person name="Richards S.R."/>
            <person name="Qu J."/>
            <person name="Jiang H."/>
            <person name="Jhangiani S.N."/>
            <person name="Agravi P."/>
            <person name="Goodspeed R."/>
            <person name="Gross S."/>
            <person name="Mandapat C."/>
            <person name="Jackson L."/>
            <person name="Mathew T."/>
            <person name="Pu L."/>
            <person name="Thornton R."/>
            <person name="Saada N."/>
            <person name="Wilczek-Boney K.B."/>
            <person name="Lee S."/>
            <person name="Kovar C."/>
            <person name="Wu Y."/>
            <person name="Scherer S.E."/>
            <person name="Worley K.C."/>
            <person name="Muzny D.M."/>
            <person name="Gibbs R."/>
        </authorList>
    </citation>
    <scope>NUCLEOTIDE SEQUENCE</scope>
    <source>
        <strain evidence="2">Brora</strain>
    </source>
</reference>
<proteinExistence type="predicted"/>
<dbReference type="SUPFAM" id="SSF56112">
    <property type="entry name" value="Protein kinase-like (PK-like)"/>
    <property type="match status" value="1"/>
</dbReference>
<keyword evidence="2" id="KW-1185">Reference proteome</keyword>
<dbReference type="HOGENOM" id="CLU_2834387_0_0_1"/>
<dbReference type="Proteomes" id="UP000014500">
    <property type="component" value="Unassembled WGS sequence"/>
</dbReference>
<accession>T1J2W2</accession>
<dbReference type="EMBL" id="JH431812">
    <property type="status" value="NOT_ANNOTATED_CDS"/>
    <property type="molecule type" value="Genomic_DNA"/>
</dbReference>
<dbReference type="EnsemblMetazoa" id="SMAR007912-RA">
    <property type="protein sequence ID" value="SMAR007912-PA"/>
    <property type="gene ID" value="SMAR007912"/>
</dbReference>
<reference evidence="1" key="2">
    <citation type="submission" date="2015-02" db="UniProtKB">
        <authorList>
            <consortium name="EnsemblMetazoa"/>
        </authorList>
    </citation>
    <scope>IDENTIFICATION</scope>
</reference>